<comment type="caution">
    <text evidence="1">The sequence shown here is derived from an EMBL/GenBank/DDBJ whole genome shotgun (WGS) entry which is preliminary data.</text>
</comment>
<proteinExistence type="predicted"/>
<dbReference type="AlphaFoldDB" id="A0AAV4UGV9"/>
<reference evidence="1 2" key="1">
    <citation type="submission" date="2021-06" db="EMBL/GenBank/DDBJ databases">
        <title>Caerostris darwini draft genome.</title>
        <authorList>
            <person name="Kono N."/>
            <person name="Arakawa K."/>
        </authorList>
    </citation>
    <scope>NUCLEOTIDE SEQUENCE [LARGE SCALE GENOMIC DNA]</scope>
</reference>
<evidence type="ECO:0000313" key="1">
    <source>
        <dbReference type="EMBL" id="GIY57013.1"/>
    </source>
</evidence>
<gene>
    <name evidence="1" type="ORF">CDAR_301931</name>
</gene>
<sequence length="113" mass="13361">MTFPEFWGSPSMSWTPHPTPKCRAMSLITVHHWRWTGEELSWLHQCEFKYTLTKELKKKILNETRNRLHFFQETNPTFNRGCSDRFSINFSSPQIFAHPHPPSTDLGFHPDST</sequence>
<keyword evidence="2" id="KW-1185">Reference proteome</keyword>
<organism evidence="1 2">
    <name type="scientific">Caerostris darwini</name>
    <dbReference type="NCBI Taxonomy" id="1538125"/>
    <lineage>
        <taxon>Eukaryota</taxon>
        <taxon>Metazoa</taxon>
        <taxon>Ecdysozoa</taxon>
        <taxon>Arthropoda</taxon>
        <taxon>Chelicerata</taxon>
        <taxon>Arachnida</taxon>
        <taxon>Araneae</taxon>
        <taxon>Araneomorphae</taxon>
        <taxon>Entelegynae</taxon>
        <taxon>Araneoidea</taxon>
        <taxon>Araneidae</taxon>
        <taxon>Caerostris</taxon>
    </lineage>
</organism>
<name>A0AAV4UGV9_9ARAC</name>
<accession>A0AAV4UGV9</accession>
<dbReference type="EMBL" id="BPLQ01011256">
    <property type="protein sequence ID" value="GIY57013.1"/>
    <property type="molecule type" value="Genomic_DNA"/>
</dbReference>
<dbReference type="Proteomes" id="UP001054837">
    <property type="component" value="Unassembled WGS sequence"/>
</dbReference>
<evidence type="ECO:0000313" key="2">
    <source>
        <dbReference type="Proteomes" id="UP001054837"/>
    </source>
</evidence>
<protein>
    <submittedName>
        <fullName evidence="1">Uncharacterized protein</fullName>
    </submittedName>
</protein>